<accession>A0ABY1QBN9</accession>
<dbReference type="PIRSF" id="PIRSF003078">
    <property type="entry name" value="GidB"/>
    <property type="match status" value="1"/>
</dbReference>
<dbReference type="InterPro" id="IPR029063">
    <property type="entry name" value="SAM-dependent_MTases_sf"/>
</dbReference>
<dbReference type="EC" id="2.1.1.170" evidence="6"/>
<evidence type="ECO:0000256" key="6">
    <source>
        <dbReference type="HAMAP-Rule" id="MF_00074"/>
    </source>
</evidence>
<comment type="caution">
    <text evidence="6">Lacks conserved residue(s) required for the propagation of feature annotation.</text>
</comment>
<dbReference type="Proteomes" id="UP001158049">
    <property type="component" value="Unassembled WGS sequence"/>
</dbReference>
<keyword evidence="1 6" id="KW-0963">Cytoplasm</keyword>
<gene>
    <name evidence="6" type="primary">rsmG</name>
    <name evidence="7" type="ORF">SAMN06295970_11080</name>
</gene>
<evidence type="ECO:0000256" key="4">
    <source>
        <dbReference type="ARBA" id="ARBA00022679"/>
    </source>
</evidence>
<feature type="binding site" evidence="6">
    <location>
        <position position="153"/>
    </location>
    <ligand>
        <name>S-adenosyl-L-methionine</name>
        <dbReference type="ChEBI" id="CHEBI:59789"/>
    </ligand>
</feature>
<dbReference type="RefSeq" id="WP_283442925.1">
    <property type="nucleotide sequence ID" value="NZ_FXUL01000010.1"/>
</dbReference>
<comment type="caution">
    <text evidence="7">The sequence shown here is derived from an EMBL/GenBank/DDBJ whole genome shotgun (WGS) entry which is preliminary data.</text>
</comment>
<feature type="binding site" evidence="6">
    <location>
        <position position="83"/>
    </location>
    <ligand>
        <name>S-adenosyl-L-methionine</name>
        <dbReference type="ChEBI" id="CHEBI:59789"/>
    </ligand>
</feature>
<organism evidence="7 8">
    <name type="scientific">Noviherbaspirillum suwonense</name>
    <dbReference type="NCBI Taxonomy" id="1224511"/>
    <lineage>
        <taxon>Bacteria</taxon>
        <taxon>Pseudomonadati</taxon>
        <taxon>Pseudomonadota</taxon>
        <taxon>Betaproteobacteria</taxon>
        <taxon>Burkholderiales</taxon>
        <taxon>Oxalobacteraceae</taxon>
        <taxon>Noviherbaspirillum</taxon>
    </lineage>
</organism>
<sequence>MAKAFDRPALSDALRKGAAALPVTLSDTQFERLLDYLALLAKWNAVYNLTAVRDPAQMVVQHLLDSLAAVPAFVSATRVLDVGSGGGLPGMVLAIWAQEARPDMRIAMIDTVSKKTAFLTQVKAELGLSNVTVHTGRVEALQVGQPFDVITSRAFADLSDFVNWSGHLLAEGGRFIAMKGIAGSDETGRLPAEWRVLEKTPLAVPGLDAERHLVVIARAGE</sequence>
<dbReference type="PANTHER" id="PTHR31760:SF0">
    <property type="entry name" value="S-ADENOSYL-L-METHIONINE-DEPENDENT METHYLTRANSFERASES SUPERFAMILY PROTEIN"/>
    <property type="match status" value="1"/>
</dbReference>
<dbReference type="GO" id="GO:0008168">
    <property type="term" value="F:methyltransferase activity"/>
    <property type="evidence" value="ECO:0007669"/>
    <property type="project" value="UniProtKB-KW"/>
</dbReference>
<dbReference type="Pfam" id="PF02527">
    <property type="entry name" value="GidB"/>
    <property type="match status" value="1"/>
</dbReference>
<evidence type="ECO:0000256" key="5">
    <source>
        <dbReference type="ARBA" id="ARBA00022691"/>
    </source>
</evidence>
<evidence type="ECO:0000256" key="1">
    <source>
        <dbReference type="ARBA" id="ARBA00022490"/>
    </source>
</evidence>
<dbReference type="SUPFAM" id="SSF53335">
    <property type="entry name" value="S-adenosyl-L-methionine-dependent methyltransferases"/>
    <property type="match status" value="1"/>
</dbReference>
<comment type="similarity">
    <text evidence="6">Belongs to the methyltransferase superfamily. RNA methyltransferase RsmG family.</text>
</comment>
<dbReference type="HAMAP" id="MF_00074">
    <property type="entry name" value="16SrRNA_methyltr_G"/>
    <property type="match status" value="1"/>
</dbReference>
<dbReference type="NCBIfam" id="TIGR00138">
    <property type="entry name" value="rsmG_gidB"/>
    <property type="match status" value="1"/>
</dbReference>
<dbReference type="InterPro" id="IPR003682">
    <property type="entry name" value="rRNA_ssu_MeTfrase_G"/>
</dbReference>
<feature type="binding site" evidence="6">
    <location>
        <position position="88"/>
    </location>
    <ligand>
        <name>S-adenosyl-L-methionine</name>
        <dbReference type="ChEBI" id="CHEBI:59789"/>
    </ligand>
</feature>
<evidence type="ECO:0000313" key="7">
    <source>
        <dbReference type="EMBL" id="SMP64723.1"/>
    </source>
</evidence>
<evidence type="ECO:0000256" key="2">
    <source>
        <dbReference type="ARBA" id="ARBA00022552"/>
    </source>
</evidence>
<dbReference type="EMBL" id="FXUL01000010">
    <property type="protein sequence ID" value="SMP64723.1"/>
    <property type="molecule type" value="Genomic_DNA"/>
</dbReference>
<keyword evidence="2 6" id="KW-0698">rRNA processing</keyword>
<dbReference type="Gene3D" id="3.40.50.150">
    <property type="entry name" value="Vaccinia Virus protein VP39"/>
    <property type="match status" value="1"/>
</dbReference>
<comment type="function">
    <text evidence="6">Specifically methylates the N7 position of guanine in position 527 of 16S rRNA.</text>
</comment>
<feature type="binding site" evidence="6">
    <location>
        <begin position="138"/>
        <end position="139"/>
    </location>
    <ligand>
        <name>S-adenosyl-L-methionine</name>
        <dbReference type="ChEBI" id="CHEBI:59789"/>
    </ligand>
</feature>
<name>A0ABY1QBN9_9BURK</name>
<keyword evidence="5 6" id="KW-0949">S-adenosyl-L-methionine</keyword>
<reference evidence="7 8" key="1">
    <citation type="submission" date="2017-05" db="EMBL/GenBank/DDBJ databases">
        <authorList>
            <person name="Varghese N."/>
            <person name="Submissions S."/>
        </authorList>
    </citation>
    <scope>NUCLEOTIDE SEQUENCE [LARGE SCALE GENOMIC DNA]</scope>
    <source>
        <strain evidence="7 8">DSM 26001</strain>
    </source>
</reference>
<keyword evidence="4 6" id="KW-0808">Transferase</keyword>
<proteinExistence type="inferred from homology"/>
<comment type="catalytic activity">
    <reaction evidence="6">
        <text>guanosine(527) in 16S rRNA + S-adenosyl-L-methionine = N(7)-methylguanosine(527) in 16S rRNA + S-adenosyl-L-homocysteine</text>
        <dbReference type="Rhea" id="RHEA:42732"/>
        <dbReference type="Rhea" id="RHEA-COMP:10209"/>
        <dbReference type="Rhea" id="RHEA-COMP:10210"/>
        <dbReference type="ChEBI" id="CHEBI:57856"/>
        <dbReference type="ChEBI" id="CHEBI:59789"/>
        <dbReference type="ChEBI" id="CHEBI:74269"/>
        <dbReference type="ChEBI" id="CHEBI:74480"/>
        <dbReference type="EC" id="2.1.1.170"/>
    </reaction>
</comment>
<evidence type="ECO:0000313" key="8">
    <source>
        <dbReference type="Proteomes" id="UP001158049"/>
    </source>
</evidence>
<protein>
    <recommendedName>
        <fullName evidence="6">Ribosomal RNA small subunit methyltransferase G</fullName>
        <ecNumber evidence="6">2.1.1.170</ecNumber>
    </recommendedName>
    <alternativeName>
        <fullName evidence="6">16S rRNA 7-methylguanosine methyltransferase</fullName>
        <shortName evidence="6">16S rRNA m7G methyltransferase</shortName>
    </alternativeName>
</protein>
<evidence type="ECO:0000256" key="3">
    <source>
        <dbReference type="ARBA" id="ARBA00022603"/>
    </source>
</evidence>
<comment type="subcellular location">
    <subcellularLocation>
        <location evidence="6">Cytoplasm</location>
    </subcellularLocation>
</comment>
<keyword evidence="3 6" id="KW-0489">Methyltransferase</keyword>
<dbReference type="PANTHER" id="PTHR31760">
    <property type="entry name" value="S-ADENOSYL-L-METHIONINE-DEPENDENT METHYLTRANSFERASES SUPERFAMILY PROTEIN"/>
    <property type="match status" value="1"/>
</dbReference>
<keyword evidence="8" id="KW-1185">Reference proteome</keyword>
<dbReference type="GO" id="GO:0032259">
    <property type="term" value="P:methylation"/>
    <property type="evidence" value="ECO:0007669"/>
    <property type="project" value="UniProtKB-KW"/>
</dbReference>
<dbReference type="CDD" id="cd02440">
    <property type="entry name" value="AdoMet_MTases"/>
    <property type="match status" value="1"/>
</dbReference>